<comment type="caution">
    <text evidence="2">The sequence shown here is derived from an EMBL/GenBank/DDBJ whole genome shotgun (WGS) entry which is preliminary data.</text>
</comment>
<feature type="compositionally biased region" description="Pro residues" evidence="1">
    <location>
        <begin position="167"/>
        <end position="176"/>
    </location>
</feature>
<protein>
    <submittedName>
        <fullName evidence="2">Uncharacterized protein</fullName>
    </submittedName>
</protein>
<gene>
    <name evidence="2" type="ORF">GGX14DRAFT_578152</name>
</gene>
<keyword evidence="3" id="KW-1185">Reference proteome</keyword>
<dbReference type="Proteomes" id="UP001219525">
    <property type="component" value="Unassembled WGS sequence"/>
</dbReference>
<feature type="region of interest" description="Disordered" evidence="1">
    <location>
        <begin position="81"/>
        <end position="101"/>
    </location>
</feature>
<accession>A0AAD6UQ68</accession>
<sequence>MPISTPTPTSTPDVEDEYIYSAAKMADPSTVSTFSPASGGTNDGARVPHPAPTRARKIYCNSTRSHSPTKRRGPTTALTRASAAASHHAVPARTRRKSALSGAVHATQQGWWDSFLRSLHEDRHSRIHPPVIPHPTGCRVPQPAFICARIARGRASSERERPRAGRIPPPVRAPRIPPREPAFVLASLARPPSESGCEQAVFLRQSAHPAYCLASPRSCSRCSPPPPPPPSPTASRALRLLDDVLAALGLTALDNMDRSYSA</sequence>
<feature type="region of interest" description="Disordered" evidence="1">
    <location>
        <begin position="153"/>
        <end position="176"/>
    </location>
</feature>
<evidence type="ECO:0000313" key="2">
    <source>
        <dbReference type="EMBL" id="KAJ7192433.1"/>
    </source>
</evidence>
<organism evidence="2 3">
    <name type="scientific">Mycena pura</name>
    <dbReference type="NCBI Taxonomy" id="153505"/>
    <lineage>
        <taxon>Eukaryota</taxon>
        <taxon>Fungi</taxon>
        <taxon>Dikarya</taxon>
        <taxon>Basidiomycota</taxon>
        <taxon>Agaricomycotina</taxon>
        <taxon>Agaricomycetes</taxon>
        <taxon>Agaricomycetidae</taxon>
        <taxon>Agaricales</taxon>
        <taxon>Marasmiineae</taxon>
        <taxon>Mycenaceae</taxon>
        <taxon>Mycena</taxon>
    </lineage>
</organism>
<dbReference type="AlphaFoldDB" id="A0AAD6UQ68"/>
<feature type="region of interest" description="Disordered" evidence="1">
    <location>
        <begin position="29"/>
        <end position="51"/>
    </location>
</feature>
<name>A0AAD6UQ68_9AGAR</name>
<evidence type="ECO:0000256" key="1">
    <source>
        <dbReference type="SAM" id="MobiDB-lite"/>
    </source>
</evidence>
<evidence type="ECO:0000313" key="3">
    <source>
        <dbReference type="Proteomes" id="UP001219525"/>
    </source>
</evidence>
<reference evidence="2" key="1">
    <citation type="submission" date="2023-03" db="EMBL/GenBank/DDBJ databases">
        <title>Massive genome expansion in bonnet fungi (Mycena s.s.) driven by repeated elements and novel gene families across ecological guilds.</title>
        <authorList>
            <consortium name="Lawrence Berkeley National Laboratory"/>
            <person name="Harder C.B."/>
            <person name="Miyauchi S."/>
            <person name="Viragh M."/>
            <person name="Kuo A."/>
            <person name="Thoen E."/>
            <person name="Andreopoulos B."/>
            <person name="Lu D."/>
            <person name="Skrede I."/>
            <person name="Drula E."/>
            <person name="Henrissat B."/>
            <person name="Morin E."/>
            <person name="Kohler A."/>
            <person name="Barry K."/>
            <person name="LaButti K."/>
            <person name="Morin E."/>
            <person name="Salamov A."/>
            <person name="Lipzen A."/>
            <person name="Mereny Z."/>
            <person name="Hegedus B."/>
            <person name="Baldrian P."/>
            <person name="Stursova M."/>
            <person name="Weitz H."/>
            <person name="Taylor A."/>
            <person name="Grigoriev I.V."/>
            <person name="Nagy L.G."/>
            <person name="Martin F."/>
            <person name="Kauserud H."/>
        </authorList>
    </citation>
    <scope>NUCLEOTIDE SEQUENCE</scope>
    <source>
        <strain evidence="2">9144</strain>
    </source>
</reference>
<dbReference type="EMBL" id="JARJCW010000120">
    <property type="protein sequence ID" value="KAJ7192433.1"/>
    <property type="molecule type" value="Genomic_DNA"/>
</dbReference>
<feature type="compositionally biased region" description="Low complexity" evidence="1">
    <location>
        <begin position="81"/>
        <end position="92"/>
    </location>
</feature>
<feature type="compositionally biased region" description="Polar residues" evidence="1">
    <location>
        <begin position="29"/>
        <end position="40"/>
    </location>
</feature>
<proteinExistence type="predicted"/>